<evidence type="ECO:0000256" key="1">
    <source>
        <dbReference type="SAM" id="MobiDB-lite"/>
    </source>
</evidence>
<accession>A0A3B4V8S6</accession>
<feature type="compositionally biased region" description="Basic and acidic residues" evidence="1">
    <location>
        <begin position="335"/>
        <end position="346"/>
    </location>
</feature>
<feature type="region of interest" description="Disordered" evidence="1">
    <location>
        <begin position="985"/>
        <end position="1017"/>
    </location>
</feature>
<feature type="compositionally biased region" description="Basic and acidic residues" evidence="1">
    <location>
        <begin position="306"/>
        <end position="323"/>
    </location>
</feature>
<feature type="region of interest" description="Disordered" evidence="1">
    <location>
        <begin position="776"/>
        <end position="795"/>
    </location>
</feature>
<dbReference type="Gene3D" id="3.30.710.10">
    <property type="entry name" value="Potassium Channel Kv1.1, Chain A"/>
    <property type="match status" value="1"/>
</dbReference>
<feature type="region of interest" description="Disordered" evidence="1">
    <location>
        <begin position="391"/>
        <end position="482"/>
    </location>
</feature>
<evidence type="ECO:0000259" key="2">
    <source>
        <dbReference type="PROSITE" id="PS50097"/>
    </source>
</evidence>
<dbReference type="PANTHER" id="PTHR47639:SF1">
    <property type="entry name" value="BTB_POZ DOMAIN-CONTAINING PROTEIN 18"/>
    <property type="match status" value="1"/>
</dbReference>
<dbReference type="InterPro" id="IPR042915">
    <property type="entry name" value="BTBD18"/>
</dbReference>
<evidence type="ECO:0000313" key="4">
    <source>
        <dbReference type="Proteomes" id="UP000261420"/>
    </source>
</evidence>
<feature type="compositionally biased region" description="Polar residues" evidence="1">
    <location>
        <begin position="1128"/>
        <end position="1143"/>
    </location>
</feature>
<dbReference type="GO" id="GO:0032968">
    <property type="term" value="P:positive regulation of transcription elongation by RNA polymerase II"/>
    <property type="evidence" value="ECO:0007669"/>
    <property type="project" value="InterPro"/>
</dbReference>
<dbReference type="SMART" id="SM00225">
    <property type="entry name" value="BTB"/>
    <property type="match status" value="1"/>
</dbReference>
<reference evidence="3" key="2">
    <citation type="submission" date="2025-09" db="UniProtKB">
        <authorList>
            <consortium name="Ensembl"/>
        </authorList>
    </citation>
    <scope>IDENTIFICATION</scope>
</reference>
<organism evidence="3 4">
    <name type="scientific">Seriola dumerili</name>
    <name type="common">Greater amberjack</name>
    <name type="synonym">Caranx dumerili</name>
    <dbReference type="NCBI Taxonomy" id="41447"/>
    <lineage>
        <taxon>Eukaryota</taxon>
        <taxon>Metazoa</taxon>
        <taxon>Chordata</taxon>
        <taxon>Craniata</taxon>
        <taxon>Vertebrata</taxon>
        <taxon>Euteleostomi</taxon>
        <taxon>Actinopterygii</taxon>
        <taxon>Neopterygii</taxon>
        <taxon>Teleostei</taxon>
        <taxon>Neoteleostei</taxon>
        <taxon>Acanthomorphata</taxon>
        <taxon>Carangaria</taxon>
        <taxon>Carangiformes</taxon>
        <taxon>Carangidae</taxon>
        <taxon>Seriola</taxon>
    </lineage>
</organism>
<feature type="compositionally biased region" description="Basic and acidic residues" evidence="1">
    <location>
        <begin position="1186"/>
        <end position="1196"/>
    </location>
</feature>
<proteinExistence type="predicted"/>
<feature type="compositionally biased region" description="Basic and acidic residues" evidence="1">
    <location>
        <begin position="136"/>
        <end position="149"/>
    </location>
</feature>
<feature type="compositionally biased region" description="Polar residues" evidence="1">
    <location>
        <begin position="985"/>
        <end position="994"/>
    </location>
</feature>
<dbReference type="OMA" id="QTRECEG"/>
<evidence type="ECO:0000313" key="3">
    <source>
        <dbReference type="Ensembl" id="ENSSDUP00000027039.1"/>
    </source>
</evidence>
<dbReference type="PANTHER" id="PTHR47639">
    <property type="entry name" value="BTB/POZ DOMAIN-CONTAINING PROTEIN 18"/>
    <property type="match status" value="1"/>
</dbReference>
<dbReference type="InterPro" id="IPR000210">
    <property type="entry name" value="BTB/POZ_dom"/>
</dbReference>
<feature type="compositionally biased region" description="Polar residues" evidence="1">
    <location>
        <begin position="444"/>
        <end position="464"/>
    </location>
</feature>
<dbReference type="SUPFAM" id="SSF54695">
    <property type="entry name" value="POZ domain"/>
    <property type="match status" value="1"/>
</dbReference>
<feature type="compositionally biased region" description="Acidic residues" evidence="1">
    <location>
        <begin position="1260"/>
        <end position="1276"/>
    </location>
</feature>
<dbReference type="InterPro" id="IPR011333">
    <property type="entry name" value="SKP1/BTB/POZ_sf"/>
</dbReference>
<dbReference type="Pfam" id="PF00651">
    <property type="entry name" value="BTB"/>
    <property type="match status" value="1"/>
</dbReference>
<reference evidence="3" key="1">
    <citation type="submission" date="2025-08" db="UniProtKB">
        <authorList>
            <consortium name="Ensembl"/>
        </authorList>
    </citation>
    <scope>IDENTIFICATION</scope>
</reference>
<feature type="compositionally biased region" description="Basic and acidic residues" evidence="1">
    <location>
        <begin position="781"/>
        <end position="791"/>
    </location>
</feature>
<dbReference type="STRING" id="41447.ENSSDUP00000027039"/>
<feature type="compositionally biased region" description="Basic residues" evidence="1">
    <location>
        <begin position="1008"/>
        <end position="1017"/>
    </location>
</feature>
<feature type="region of interest" description="Disordered" evidence="1">
    <location>
        <begin position="1109"/>
        <end position="1165"/>
    </location>
</feature>
<feature type="compositionally biased region" description="Basic and acidic residues" evidence="1">
    <location>
        <begin position="1219"/>
        <end position="1235"/>
    </location>
</feature>
<feature type="compositionally biased region" description="Polar residues" evidence="1">
    <location>
        <begin position="613"/>
        <end position="623"/>
    </location>
</feature>
<dbReference type="GeneTree" id="ENSGT00940000171111"/>
<feature type="region of interest" description="Disordered" evidence="1">
    <location>
        <begin position="608"/>
        <end position="630"/>
    </location>
</feature>
<feature type="domain" description="BTB" evidence="2">
    <location>
        <begin position="27"/>
        <end position="96"/>
    </location>
</feature>
<dbReference type="Proteomes" id="UP000261420">
    <property type="component" value="Unplaced"/>
</dbReference>
<feature type="compositionally biased region" description="Basic and acidic residues" evidence="1">
    <location>
        <begin position="276"/>
        <end position="285"/>
    </location>
</feature>
<feature type="region of interest" description="Disordered" evidence="1">
    <location>
        <begin position="271"/>
        <end position="348"/>
    </location>
</feature>
<feature type="region of interest" description="Disordered" evidence="1">
    <location>
        <begin position="1186"/>
        <end position="1276"/>
    </location>
</feature>
<feature type="region of interest" description="Disordered" evidence="1">
    <location>
        <begin position="120"/>
        <end position="175"/>
    </location>
</feature>
<feature type="compositionally biased region" description="Basic and acidic residues" evidence="1">
    <location>
        <begin position="996"/>
        <end position="1007"/>
    </location>
</feature>
<protein>
    <recommendedName>
        <fullName evidence="2">BTB domain-containing protein</fullName>
    </recommendedName>
</protein>
<dbReference type="Ensembl" id="ENSSDUT00000027518.1">
    <property type="protein sequence ID" value="ENSSDUP00000027039.1"/>
    <property type="gene ID" value="ENSSDUG00000019589.1"/>
</dbReference>
<keyword evidence="4" id="KW-1185">Reference proteome</keyword>
<feature type="compositionally biased region" description="Polar residues" evidence="1">
    <location>
        <begin position="1201"/>
        <end position="1218"/>
    </location>
</feature>
<feature type="compositionally biased region" description="Basic and acidic residues" evidence="1">
    <location>
        <begin position="158"/>
        <end position="170"/>
    </location>
</feature>
<dbReference type="PROSITE" id="PS50097">
    <property type="entry name" value="BTB"/>
    <property type="match status" value="1"/>
</dbReference>
<feature type="compositionally biased region" description="Polar residues" evidence="1">
    <location>
        <begin position="286"/>
        <end position="295"/>
    </location>
</feature>
<feature type="compositionally biased region" description="Basic and acidic residues" evidence="1">
    <location>
        <begin position="120"/>
        <end position="129"/>
    </location>
</feature>
<name>A0A3B4V8S6_SERDU</name>
<sequence>MRRYWWPGFEMQLLGELQRQQNSAQFCDTLLQTEGISVPTHSCILAALSPYLSQKLSASPSPPSGQKHQLQLQAVKAQTLLKLVGLLYSGEVEVKGSTEQNDVLAAARQFGIISLVEGQKDGGMKEGERQSQWSCRENDFHDEGRKMRDAQNQTEMAGKTDTDSPVEKRSCVSTGTQTVQAGEKSVYSSITLSSQATPPTPESTPSLAQSLDFSVTLEKQFCSTSCRVIPSMPSGASSNGDSILNRSFCSLINPTSTPVLCSEMLTFPVSLNDDAESPRPQEDNNYKQSSESGDSIQGLAEESTELENRKRNGKIVDNREGREQPSQATGDEMPGEERGKSTEKRRVQASVGMKSLAMMKQLQQVMESTQISIKVKLRRRTKGEMWEVVSMQDTDDALKQDGSNHKRPGTDISNVPPPPSTVQPDCHILQPALTNPPRSPPHPNTSSDSQPPSSDCFTPNQNNGIEAAPLLQPQGSAEESDEQIEKLLEDIMMGLNILPNLERDSKKSHYLQPSHDGVLTVPQIPVPQNDAGHSQMHAGVSAAGCVFYQDLETQSYKSSTDTGIHCCFTAQNQPSCSSLSSVLPDSVLIQQQQESSLQNHSSVRSMWQREGMSHQSMPLSKSQDCLHPEPATTRSVRPSAFFSAGQKLHYPAFQEASSEDSQHILELLPLNNETQSMHSLCLPCMDDLRLPRCLSPLEPCTSSTEQQPALNNPLNFGVKIQQQPSLYGRPWLRENPDSLQFPLSAIIRRENKSASLPQDTNCSCWSKQCQGNLELNPESSSAKEVEERERVSAGQQNATELKYDCKKMKDGDTTGAIAPKRRRTRRTSHPQHAAASLLAYKDVKVSDGTETQINLSVCQVSLSSNNVLAKEREMATSSLNIQSKFVGKPNQPSSIRESLREKTGGCGVNTALTRIRTRGFLKKAQESGNTVQEASLFAKPVAHRDKTANKEGVRSQKRGRPAKIQLEELTAPNNNPAVVEKNNNYEESQQNMDNNLPKKELEKEDKTKRRCKKRRINRSTEVEVIPLKKAASTENTGNADADAEIISDIRKPGTPKRPQMVTLKEFQNLIKRQHSKMRKLIESQETNETVRDAKGMVCGDDTCKESTEEIKMDTGIIQPQDRGRSDESQVTVDKNHNHISNQLTDEDNKSQQDETDNSASKETSSFGGISVFSFDVLEEEVAKLAAEREQPLKNPDEAGTTCDTGESNTTQQTVNNDEGLSHSDTHLPQEIKLLSDDNSQPKTPPPDAGGISRTSGCGGGEEEEKEEEREEEEEVEVDVLLYSPVKVPQTRECEDEHNNMEI</sequence>